<evidence type="ECO:0000313" key="3">
    <source>
        <dbReference type="Proteomes" id="UP000001542"/>
    </source>
</evidence>
<evidence type="ECO:0000313" key="2">
    <source>
        <dbReference type="EMBL" id="EAY22169.1"/>
    </source>
</evidence>
<dbReference type="KEGG" id="tva:5467723"/>
<dbReference type="Proteomes" id="UP000001542">
    <property type="component" value="Unassembled WGS sequence"/>
</dbReference>
<sequence length="120" mass="14347">MSECLKYQKPDNKSMEYAIISHNIDFISFLMNEYNLRTSLTECGWYNYLDAFLVYFDQTNDLNRCFIHSVIFNLPSFYEYFLSIGANINGKMKIDQRLIILQQFIIVKKKLIIIFPMMQI</sequence>
<reference evidence="2" key="1">
    <citation type="submission" date="2006-10" db="EMBL/GenBank/DDBJ databases">
        <authorList>
            <person name="Amadeo P."/>
            <person name="Zhao Q."/>
            <person name="Wortman J."/>
            <person name="Fraser-Liggett C."/>
            <person name="Carlton J."/>
        </authorList>
    </citation>
    <scope>NUCLEOTIDE SEQUENCE</scope>
    <source>
        <strain evidence="2">G3</strain>
    </source>
</reference>
<dbReference type="SUPFAM" id="SSF48403">
    <property type="entry name" value="Ankyrin repeat"/>
    <property type="match status" value="1"/>
</dbReference>
<proteinExistence type="predicted"/>
<dbReference type="InterPro" id="IPR036770">
    <property type="entry name" value="Ankyrin_rpt-contain_sf"/>
</dbReference>
<accession>A2DBG6</accession>
<dbReference type="OrthoDB" id="3799861at2759"/>
<gene>
    <name evidence="2" type="ORF">TVAG_093430</name>
</gene>
<dbReference type="VEuPathDB" id="TrichDB:TVAGG3_0382360"/>
<dbReference type="PANTHER" id="PTHR24182:SF13">
    <property type="entry name" value="LD18443P"/>
    <property type="match status" value="1"/>
</dbReference>
<keyword evidence="3" id="KW-1185">Reference proteome</keyword>
<name>A2DBG6_TRIV3</name>
<reference evidence="2" key="2">
    <citation type="journal article" date="2007" name="Science">
        <title>Draft genome sequence of the sexually transmitted pathogen Trichomonas vaginalis.</title>
        <authorList>
            <person name="Carlton J.M."/>
            <person name="Hirt R.P."/>
            <person name="Silva J.C."/>
            <person name="Delcher A.L."/>
            <person name="Schatz M."/>
            <person name="Zhao Q."/>
            <person name="Wortman J.R."/>
            <person name="Bidwell S.L."/>
            <person name="Alsmark U.C.M."/>
            <person name="Besteiro S."/>
            <person name="Sicheritz-Ponten T."/>
            <person name="Noel C.J."/>
            <person name="Dacks J.B."/>
            <person name="Foster P.G."/>
            <person name="Simillion C."/>
            <person name="Van de Peer Y."/>
            <person name="Miranda-Saavedra D."/>
            <person name="Barton G.J."/>
            <person name="Westrop G.D."/>
            <person name="Mueller S."/>
            <person name="Dessi D."/>
            <person name="Fiori P.L."/>
            <person name="Ren Q."/>
            <person name="Paulsen I."/>
            <person name="Zhang H."/>
            <person name="Bastida-Corcuera F.D."/>
            <person name="Simoes-Barbosa A."/>
            <person name="Brown M.T."/>
            <person name="Hayes R.D."/>
            <person name="Mukherjee M."/>
            <person name="Okumura C.Y."/>
            <person name="Schneider R."/>
            <person name="Smith A.J."/>
            <person name="Vanacova S."/>
            <person name="Villalvazo M."/>
            <person name="Haas B.J."/>
            <person name="Pertea M."/>
            <person name="Feldblyum T.V."/>
            <person name="Utterback T.R."/>
            <person name="Shu C.L."/>
            <person name="Osoegawa K."/>
            <person name="de Jong P.J."/>
            <person name="Hrdy I."/>
            <person name="Horvathova L."/>
            <person name="Zubacova Z."/>
            <person name="Dolezal P."/>
            <person name="Malik S.B."/>
            <person name="Logsdon J.M. Jr."/>
            <person name="Henze K."/>
            <person name="Gupta A."/>
            <person name="Wang C.C."/>
            <person name="Dunne R.L."/>
            <person name="Upcroft J.A."/>
            <person name="Upcroft P."/>
            <person name="White O."/>
            <person name="Salzberg S.L."/>
            <person name="Tang P."/>
            <person name="Chiu C.-H."/>
            <person name="Lee Y.-S."/>
            <person name="Embley T.M."/>
            <person name="Coombs G.H."/>
            <person name="Mottram J.C."/>
            <person name="Tachezy J."/>
            <person name="Fraser-Liggett C.M."/>
            <person name="Johnson P.J."/>
        </authorList>
    </citation>
    <scope>NUCLEOTIDE SEQUENCE [LARGE SCALE GENOMIC DNA]</scope>
    <source>
        <strain evidence="2">G3</strain>
    </source>
</reference>
<dbReference type="EMBL" id="DS113185">
    <property type="protein sequence ID" value="EAY22169.1"/>
    <property type="molecule type" value="Genomic_DNA"/>
</dbReference>
<organism evidence="2 3">
    <name type="scientific">Trichomonas vaginalis (strain ATCC PRA-98 / G3)</name>
    <dbReference type="NCBI Taxonomy" id="412133"/>
    <lineage>
        <taxon>Eukaryota</taxon>
        <taxon>Metamonada</taxon>
        <taxon>Parabasalia</taxon>
        <taxon>Trichomonadida</taxon>
        <taxon>Trichomonadidae</taxon>
        <taxon>Trichomonas</taxon>
    </lineage>
</organism>
<protein>
    <recommendedName>
        <fullName evidence="1">DUF3447 domain-containing protein</fullName>
    </recommendedName>
</protein>
<dbReference type="InParanoid" id="A2DBG6"/>
<feature type="domain" description="DUF3447" evidence="1">
    <location>
        <begin position="1"/>
        <end position="55"/>
    </location>
</feature>
<dbReference type="InterPro" id="IPR020683">
    <property type="entry name" value="DUF3447"/>
</dbReference>
<dbReference type="RefSeq" id="XP_001583155.1">
    <property type="nucleotide sequence ID" value="XM_001583105.1"/>
</dbReference>
<dbReference type="PANTHER" id="PTHR24182">
    <property type="entry name" value="ANKYRIN REPEAT AND SOCS BOX CONTAINING 4"/>
    <property type="match status" value="1"/>
</dbReference>
<dbReference type="Pfam" id="PF11929">
    <property type="entry name" value="DUF3447"/>
    <property type="match status" value="1"/>
</dbReference>
<dbReference type="AlphaFoldDB" id="A2DBG6"/>
<evidence type="ECO:0000259" key="1">
    <source>
        <dbReference type="Pfam" id="PF11929"/>
    </source>
</evidence>